<dbReference type="GO" id="GO:0046872">
    <property type="term" value="F:metal ion binding"/>
    <property type="evidence" value="ECO:0007669"/>
    <property type="project" value="UniProtKB-KW"/>
</dbReference>
<comment type="subcellular location">
    <subcellularLocation>
        <location evidence="1">Host nucleus</location>
    </subcellularLocation>
</comment>
<dbReference type="InterPro" id="IPR049912">
    <property type="entry name" value="CRESS_DNA_REP"/>
</dbReference>
<dbReference type="GO" id="GO:0016888">
    <property type="term" value="F:DNA endonuclease activity, producing 5'-phosphomonoesters"/>
    <property type="evidence" value="ECO:0007669"/>
    <property type="project" value="InterPro"/>
</dbReference>
<evidence type="ECO:0000256" key="10">
    <source>
        <dbReference type="ARBA" id="ARBA00022801"/>
    </source>
</evidence>
<dbReference type="GO" id="GO:0005198">
    <property type="term" value="F:structural molecule activity"/>
    <property type="evidence" value="ECO:0007669"/>
    <property type="project" value="InterPro"/>
</dbReference>
<keyword evidence="5" id="KW-0235">DNA replication</keyword>
<sequence>MPFRFQARYGLLTYPQCGDLDPWRIVALLGDLGAECIIGRESHTDGGLHLHAFFMFERKFESRNVRVFDVDGHHPNIVRGYSTPEKGAAYATKEGDIVAGGLDISELRAPVSDAGAVWATIILSSSREEFFEACARLAPRALCCSFTSLKCYADWKYRPEPVPYEHPSGVSFDTTAYPELDAWVSHNLAGPEYSGRRRSLVLYGPTRLGKTLWARALGTHAYFGGLFSLDEDVTDVDYAIFDDMQGGIKFFHAYKFWLGAQTQFWATDKYKGKRLIHWGKPSIYIANGNPLSDEGVDHDWMVGNCDFVEVTTSLLVPEIGPVAVEVEGV</sequence>
<dbReference type="Proteomes" id="UP000680880">
    <property type="component" value="Segment"/>
</dbReference>
<dbReference type="Pfam" id="PF00799">
    <property type="entry name" value="Gemini_AL1"/>
    <property type="match status" value="1"/>
</dbReference>
<evidence type="ECO:0000256" key="2">
    <source>
        <dbReference type="ARBA" id="ARBA00022562"/>
    </source>
</evidence>
<feature type="domain" description="CRESS-DNA virus Rep endonuclease" evidence="13">
    <location>
        <begin position="4"/>
        <end position="107"/>
    </location>
</feature>
<keyword evidence="8" id="KW-0547">Nucleotide-binding</keyword>
<keyword evidence="4" id="KW-0548">Nucleotidyltransferase</keyword>
<reference evidence="14 15" key="1">
    <citation type="submission" date="2018-12" db="EMBL/GenBank/DDBJ databases">
        <title>Genomoviruses associated with Haemorhous mexicanus across urban and rural habitats.</title>
        <authorList>
            <person name="Schmidlin K."/>
            <person name="Khalifeh A."/>
            <person name="Smith K."/>
            <person name="Kraberger S."/>
            <person name="Fontenele R.S."/>
            <person name="McGraw K.J."/>
            <person name="Sepp T."/>
            <person name="Varsani A."/>
        </authorList>
    </citation>
    <scope>NUCLEOTIDE SEQUENCE [LARGE SCALE GENOMIC DNA]</scope>
    <source>
        <strain evidence="14">S30P_D</strain>
    </source>
</reference>
<proteinExistence type="predicted"/>
<dbReference type="Pfam" id="PF08283">
    <property type="entry name" value="Gemini_AL1_M"/>
    <property type="match status" value="1"/>
</dbReference>
<dbReference type="KEGG" id="vg:80536267"/>
<evidence type="ECO:0000256" key="4">
    <source>
        <dbReference type="ARBA" id="ARBA00022695"/>
    </source>
</evidence>
<dbReference type="PRINTS" id="PR00228">
    <property type="entry name" value="GEMCOATCLVL1"/>
</dbReference>
<keyword evidence="7" id="KW-0479">Metal-binding</keyword>
<dbReference type="GO" id="GO:0016779">
    <property type="term" value="F:nucleotidyltransferase activity"/>
    <property type="evidence" value="ECO:0007669"/>
    <property type="project" value="UniProtKB-KW"/>
</dbReference>
<protein>
    <submittedName>
        <fullName evidence="14">Replication-associated protein</fullName>
    </submittedName>
</protein>
<dbReference type="GO" id="GO:0000166">
    <property type="term" value="F:nucleotide binding"/>
    <property type="evidence" value="ECO:0007669"/>
    <property type="project" value="UniProtKB-KW"/>
</dbReference>
<evidence type="ECO:0000256" key="9">
    <source>
        <dbReference type="ARBA" id="ARBA00022759"/>
    </source>
</evidence>
<keyword evidence="10" id="KW-0378">Hydrolase</keyword>
<dbReference type="SUPFAM" id="SSF55464">
    <property type="entry name" value="Origin of replication-binding domain, RBD-like"/>
    <property type="match status" value="1"/>
</dbReference>
<keyword evidence="12" id="KW-0238">DNA-binding</keyword>
<evidence type="ECO:0000259" key="13">
    <source>
        <dbReference type="PROSITE" id="PS52020"/>
    </source>
</evidence>
<dbReference type="GO" id="GO:0006260">
    <property type="term" value="P:DNA replication"/>
    <property type="evidence" value="ECO:0007669"/>
    <property type="project" value="UniProtKB-KW"/>
</dbReference>
<dbReference type="Gene3D" id="3.40.1310.20">
    <property type="match status" value="1"/>
</dbReference>
<evidence type="ECO:0000256" key="12">
    <source>
        <dbReference type="ARBA" id="ARBA00023125"/>
    </source>
</evidence>
<keyword evidence="15" id="KW-1185">Reference proteome</keyword>
<evidence type="ECO:0000256" key="6">
    <source>
        <dbReference type="ARBA" id="ARBA00022722"/>
    </source>
</evidence>
<accession>A0A4P8PQV2</accession>
<evidence type="ECO:0000256" key="7">
    <source>
        <dbReference type="ARBA" id="ARBA00022723"/>
    </source>
</evidence>
<dbReference type="PROSITE" id="PS52020">
    <property type="entry name" value="CRESS_DNA_REP"/>
    <property type="match status" value="1"/>
</dbReference>
<dbReference type="InterPro" id="IPR001301">
    <property type="entry name" value="Gemini_AL1_CLV"/>
</dbReference>
<organism evidence="14 15">
    <name type="scientific">Finch associated genomovirus 3</name>
    <dbReference type="NCBI Taxonomy" id="2576455"/>
    <lineage>
        <taxon>Viruses</taxon>
        <taxon>Monodnaviria</taxon>
        <taxon>Shotokuvirae</taxon>
        <taxon>Cressdnaviricota</taxon>
        <taxon>Repensiviricetes</taxon>
        <taxon>Geplafuvirales</taxon>
        <taxon>Genomoviridae</taxon>
        <taxon>Gemykibivirus</taxon>
        <taxon>Gemykibivirus haeme1</taxon>
    </lineage>
</organism>
<keyword evidence="6" id="KW-0540">Nuclease</keyword>
<name>A0A4P8PQV2_9VIRU</name>
<evidence type="ECO:0000313" key="15">
    <source>
        <dbReference type="Proteomes" id="UP000680880"/>
    </source>
</evidence>
<keyword evidence="2" id="KW-1048">Host nucleus</keyword>
<dbReference type="GO" id="GO:0003677">
    <property type="term" value="F:DNA binding"/>
    <property type="evidence" value="ECO:0007669"/>
    <property type="project" value="UniProtKB-KW"/>
</dbReference>
<dbReference type="InterPro" id="IPR022692">
    <property type="entry name" value="Gemini_AL1_REP_central"/>
</dbReference>
<evidence type="ECO:0000313" key="14">
    <source>
        <dbReference type="EMBL" id="QCQ85290.1"/>
    </source>
</evidence>
<evidence type="ECO:0000256" key="11">
    <source>
        <dbReference type="ARBA" id="ARBA00023124"/>
    </source>
</evidence>
<evidence type="ECO:0000256" key="8">
    <source>
        <dbReference type="ARBA" id="ARBA00022741"/>
    </source>
</evidence>
<keyword evidence="11" id="KW-0190">Covalent protein-DNA linkage</keyword>
<dbReference type="EMBL" id="MK249305">
    <property type="protein sequence ID" value="QCQ85290.1"/>
    <property type="molecule type" value="Genomic_DNA"/>
</dbReference>
<evidence type="ECO:0000256" key="3">
    <source>
        <dbReference type="ARBA" id="ARBA00022679"/>
    </source>
</evidence>
<evidence type="ECO:0000256" key="1">
    <source>
        <dbReference type="ARBA" id="ARBA00004147"/>
    </source>
</evidence>
<dbReference type="GeneID" id="80536267"/>
<evidence type="ECO:0000256" key="5">
    <source>
        <dbReference type="ARBA" id="ARBA00022705"/>
    </source>
</evidence>
<keyword evidence="9" id="KW-0255">Endonuclease</keyword>
<dbReference type="GO" id="GO:0042025">
    <property type="term" value="C:host cell nucleus"/>
    <property type="evidence" value="ECO:0007669"/>
    <property type="project" value="UniProtKB-SubCell"/>
</dbReference>
<keyword evidence="3" id="KW-0808">Transferase</keyword>
<dbReference type="RefSeq" id="YP_010798178.1">
    <property type="nucleotide sequence ID" value="NC_076347.1"/>
</dbReference>